<name>A0A6S7G959_PARCT</name>
<organism evidence="1 2">
    <name type="scientific">Paramuricea clavata</name>
    <name type="common">Red gorgonian</name>
    <name type="synonym">Violescent sea-whip</name>
    <dbReference type="NCBI Taxonomy" id="317549"/>
    <lineage>
        <taxon>Eukaryota</taxon>
        <taxon>Metazoa</taxon>
        <taxon>Cnidaria</taxon>
        <taxon>Anthozoa</taxon>
        <taxon>Octocorallia</taxon>
        <taxon>Malacalcyonacea</taxon>
        <taxon>Plexauridae</taxon>
        <taxon>Paramuricea</taxon>
    </lineage>
</organism>
<dbReference type="PANTHER" id="PTHR33568:SF3">
    <property type="entry name" value="DNA-DIRECTED DNA POLYMERASE"/>
    <property type="match status" value="1"/>
</dbReference>
<dbReference type="OrthoDB" id="5967133at2759"/>
<protein>
    <submittedName>
        <fullName evidence="1">DNA polymerase</fullName>
    </submittedName>
</protein>
<evidence type="ECO:0000313" key="1">
    <source>
        <dbReference type="EMBL" id="CAB3982021.1"/>
    </source>
</evidence>
<sequence length="215" mass="25025">MLDNEARDGDDAPQIGYNELLFFDFECRVVQNEAGDEWVFEGDNTRNKFCEWLFTKEHANCIVLAHNFQGYDDKQSLLVLKWLSYKAEKEDLYIQHARNAGEKRVGNYLLDGYHEETNTAYEINGMFEMLCSVNPVSGKTMQDLHQATMEKISYLKDHGFGVIEVWECDIRKELEQDEDLKTSFDNYDLVDPLEPRDAFFGGRTNCSTNVKMVRK</sequence>
<dbReference type="Proteomes" id="UP001152795">
    <property type="component" value="Unassembled WGS sequence"/>
</dbReference>
<dbReference type="AlphaFoldDB" id="A0A6S7G959"/>
<accession>A0A6S7G959</accession>
<keyword evidence="2" id="KW-1185">Reference proteome</keyword>
<dbReference type="PANTHER" id="PTHR33568">
    <property type="entry name" value="DNA POLYMERASE"/>
    <property type="match status" value="1"/>
</dbReference>
<reference evidence="1" key="1">
    <citation type="submission" date="2020-04" db="EMBL/GenBank/DDBJ databases">
        <authorList>
            <person name="Alioto T."/>
            <person name="Alioto T."/>
            <person name="Gomez Garrido J."/>
        </authorList>
    </citation>
    <scope>NUCLEOTIDE SEQUENCE</scope>
    <source>
        <strain evidence="1">A484AB</strain>
    </source>
</reference>
<evidence type="ECO:0000313" key="2">
    <source>
        <dbReference type="Proteomes" id="UP001152795"/>
    </source>
</evidence>
<proteinExistence type="predicted"/>
<comment type="caution">
    <text evidence="1">The sequence shown here is derived from an EMBL/GenBank/DDBJ whole genome shotgun (WGS) entry which is preliminary data.</text>
</comment>
<gene>
    <name evidence="1" type="ORF">PACLA_8A053357</name>
</gene>
<dbReference type="EMBL" id="CACRXK020000455">
    <property type="protein sequence ID" value="CAB3982021.1"/>
    <property type="molecule type" value="Genomic_DNA"/>
</dbReference>